<organism evidence="1">
    <name type="scientific">Ananas comosus var. bracteatus</name>
    <name type="common">red pineapple</name>
    <dbReference type="NCBI Taxonomy" id="296719"/>
    <lineage>
        <taxon>Eukaryota</taxon>
        <taxon>Viridiplantae</taxon>
        <taxon>Streptophyta</taxon>
        <taxon>Embryophyta</taxon>
        <taxon>Tracheophyta</taxon>
        <taxon>Spermatophyta</taxon>
        <taxon>Magnoliopsida</taxon>
        <taxon>Liliopsida</taxon>
        <taxon>Poales</taxon>
        <taxon>Bromeliaceae</taxon>
        <taxon>Bromelioideae</taxon>
        <taxon>Ananas</taxon>
    </lineage>
</organism>
<sequence>MADKHTKNLHLSRKDFSFLNPKEAPESVGSADIHTTTAVYFCRHRDAISCSTTSCRRRRGSLLPLVIENLGIGTLLGGGGDTDHTNDDDDDNDDATACFSFDLSITTTPRASP</sequence>
<gene>
    <name evidence="1" type="ORF">CB5_LOCUS4537</name>
</gene>
<dbReference type="EMBL" id="LR862141">
    <property type="protein sequence ID" value="CAD1821326.1"/>
    <property type="molecule type" value="Genomic_DNA"/>
</dbReference>
<reference evidence="1" key="1">
    <citation type="submission" date="2020-07" db="EMBL/GenBank/DDBJ databases">
        <authorList>
            <person name="Lin J."/>
        </authorList>
    </citation>
    <scope>NUCLEOTIDE SEQUENCE</scope>
</reference>
<evidence type="ECO:0000313" key="1">
    <source>
        <dbReference type="EMBL" id="CAD1821326.1"/>
    </source>
</evidence>
<proteinExistence type="predicted"/>
<protein>
    <submittedName>
        <fullName evidence="1">Uncharacterized protein</fullName>
    </submittedName>
</protein>
<dbReference type="AlphaFoldDB" id="A0A6V7NSP0"/>
<name>A0A6V7NSP0_ANACO</name>
<accession>A0A6V7NSP0</accession>